<dbReference type="GO" id="GO:0003676">
    <property type="term" value="F:nucleic acid binding"/>
    <property type="evidence" value="ECO:0007669"/>
    <property type="project" value="InterPro"/>
</dbReference>
<keyword evidence="3" id="KW-0540">Nuclease</keyword>
<proteinExistence type="predicted"/>
<dbReference type="PROSITE" id="PS50994">
    <property type="entry name" value="INTEGRASE"/>
    <property type="match status" value="1"/>
</dbReference>
<evidence type="ECO:0000256" key="3">
    <source>
        <dbReference type="ARBA" id="ARBA00022722"/>
    </source>
</evidence>
<dbReference type="CDD" id="cd00303">
    <property type="entry name" value="retropepsin_like"/>
    <property type="match status" value="1"/>
</dbReference>
<dbReference type="SUPFAM" id="SSF53098">
    <property type="entry name" value="Ribonuclease H-like"/>
    <property type="match status" value="1"/>
</dbReference>
<dbReference type="InterPro" id="IPR012337">
    <property type="entry name" value="RNaseH-like_sf"/>
</dbReference>
<feature type="compositionally biased region" description="Basic and acidic residues" evidence="5">
    <location>
        <begin position="181"/>
        <end position="190"/>
    </location>
</feature>
<dbReference type="Proteomes" id="UP000604046">
    <property type="component" value="Unassembled WGS sequence"/>
</dbReference>
<dbReference type="GO" id="GO:0015074">
    <property type="term" value="P:DNA integration"/>
    <property type="evidence" value="ECO:0007669"/>
    <property type="project" value="InterPro"/>
</dbReference>
<feature type="compositionally biased region" description="Basic and acidic residues" evidence="5">
    <location>
        <begin position="1396"/>
        <end position="1410"/>
    </location>
</feature>
<feature type="region of interest" description="Disordered" evidence="5">
    <location>
        <begin position="429"/>
        <end position="448"/>
    </location>
</feature>
<keyword evidence="8" id="KW-1185">Reference proteome</keyword>
<keyword evidence="1" id="KW-0808">Transferase</keyword>
<dbReference type="PANTHER" id="PTHR37984">
    <property type="entry name" value="PROTEIN CBG26694"/>
    <property type="match status" value="1"/>
</dbReference>
<dbReference type="OrthoDB" id="434306at2759"/>
<gene>
    <name evidence="7" type="primary">GIP</name>
    <name evidence="7" type="ORF">SNAT2548_LOCUS3870</name>
</gene>
<feature type="domain" description="Integrase catalytic" evidence="6">
    <location>
        <begin position="1015"/>
        <end position="1190"/>
    </location>
</feature>
<comment type="caution">
    <text evidence="7">The sequence shown here is derived from an EMBL/GenBank/DDBJ whole genome shotgun (WGS) entry which is preliminary data.</text>
</comment>
<evidence type="ECO:0000313" key="8">
    <source>
        <dbReference type="Proteomes" id="UP000604046"/>
    </source>
</evidence>
<evidence type="ECO:0000256" key="4">
    <source>
        <dbReference type="ARBA" id="ARBA00022759"/>
    </source>
</evidence>
<dbReference type="PANTHER" id="PTHR37984:SF5">
    <property type="entry name" value="PROTEIN NYNRIN-LIKE"/>
    <property type="match status" value="1"/>
</dbReference>
<feature type="region of interest" description="Disordered" evidence="5">
    <location>
        <begin position="1331"/>
        <end position="1453"/>
    </location>
</feature>
<dbReference type="EMBL" id="CAJNDS010000236">
    <property type="protein sequence ID" value="CAE7032082.1"/>
    <property type="molecule type" value="Genomic_DNA"/>
</dbReference>
<keyword evidence="4" id="KW-0255">Endonuclease</keyword>
<keyword evidence="4" id="KW-0378">Hydrolase</keyword>
<sequence>MSSERTDPFRDLAFNGSPAEYRAFRRKILLSVASLEPKSLRYAGPKILTRLVGEAWRATEHLAISEVRGDDGWLVVLKALDQHYKFLPETELNECVDEFLFHLRRRPNEGATAFTSRFRATLSRLETLIAADKASKKRKRKKKDAPTSSSTSSQSSAPSKASSFSSMQGDVRETASASAGVEKKEKEERRKDKKGSPAPSFTSPAGSRHKRPGSPGSEVSRKSKDSGYGSHKAEEDKAQRVMMRQLGRLEAGHLKLRPVFPSVVLGHLYMKKYGLTREQRTLVVRATGGSSRFEDVERIMRASDFEDRRGEASRAQRPIRKEGVLEADLESPSMSEPLVGSSGDEAFEADFDTEDDEATAAMQDAFEMQKQAKANVKKHFRTYKESRKKIREIKKSRQPYMPVVAIPPEDAGLGSAAATQGTMQPTFKYDRKQRTRQEPQRGGRARKEEVHMLNTVTMTEFSYMITEEAFENSGDSDLQEEPTSGPRLEVDVYLASVPQGYAVIDTGCTSSVIGAETAKRLSQFLMDRGIQGPESLTLPPVQLRGFNGARTTSSQGLKWLVQLGNLWGTVTTYVIPGEAPFLLSRKVLEGMEASLDLGAMTITSQKHGIAKWPLQQAANGHLLMPLVLDKPELEVAKLDEDAVSEPQVPEGQIPDTLSPNLRTNSQGNKQSVKKKQWFQTIMKRIVQPVSDGKRMKQMAETLSAECVREDCPESRDLEALYEDVDWVQLQDASTESHSRALIARQVDSVCRVPFQLALSALREEPDRVKEELRDWLGDQFQVVQGGSQVDLIEVFAGKAPLSACSERLREGASVRIGLQYGQACKHILVGPAYEANFHMCALGLRHPVSQLPLRKPTRVLTTDCLLASRLSQCMCPGHQEHACLEGQYKGKSLSAWAETYTESFCKAVCQSFARRDPEVHVIEDVFVESEAEADSEREDEADAPRERPVAGAANYKAMVQKLHVNTGHASVPQMLRLAKRACAPPAVVEAVRQFRCHVCQELQVPPSHRVAALQHTESPNHIVGLDVVQVELKRDSHEGVQEEKFNVLTAVDYATDFAQQIVLPNRPHSISQAFHSLWCRPYGPPKVVYVDPDQRWLSDEFQRFLEQHGITLLSCATESHWQLGRVEIAQRILRNMAQRTWRSTHRPATEVIETCASVRNEQLRKHGFSSSQWFLGREPRVPGALSDLHERNNLATQDAVLSQTDFAQKMHCRQQAAHAFIEAHAHETWTRAIRGRNRPMRGPYVVGQSVYVFRRAGRGLLSTRHGVWKGPGKVVGTESFREDSPVPRVIWVVVNGMMYKCSPETLRPVLEDELAFRELARQYEFGRVPPELDETQPVYGGPAGRYFDLTQAPPEPADFNLQSDAAPLAAPDLAHDPEPPATRRRVTRDSAYWQGRADDEGEHKSRRVEPVPESPSTPNYEPTDDESHLPAPPSAGHLEGDSVEGGVGVRVGPEELPQASVPEETMVCEVSFDIQPEDIRDDIFCLWSALAECAEDLMGLESDDLLRLEKAAYGLAEAPRAWFLRLTRELRQAGLEASSPEMDQCLAELRKRLPFGEFRTRTVKYTGAEIRQGDSFEIELSQESYIDKMPFAQVPGKGSDPVEPRVMRGCCGQLSWVASHSRPDQAFLASYLQGVQDRANCSHLLLYNKALREMKERKCTLKFPSIPTSDWRLLVVTDAGWGTRESGESQGGFILCLCESKVLKQQEGVCWVIEWASKKLRRVVRSSTAAETLAAQNGLDAIEFAQALLQECLCAMTPKHFRQWLPELPSALVIDSKSLYDALTRSACSTALAIEKRLAIDYSIARTCLQERHVLPFWTNNRQMVADSLTKIKGDKGTLYKLLDTCRYHVRPSKISGRRERAAEVAQKSV</sequence>
<reference evidence="7" key="1">
    <citation type="submission" date="2021-02" db="EMBL/GenBank/DDBJ databases">
        <authorList>
            <person name="Dougan E. K."/>
            <person name="Rhodes N."/>
            <person name="Thang M."/>
            <person name="Chan C."/>
        </authorList>
    </citation>
    <scope>NUCLEOTIDE SEQUENCE</scope>
</reference>
<dbReference type="Gene3D" id="2.40.70.10">
    <property type="entry name" value="Acid Proteases"/>
    <property type="match status" value="1"/>
</dbReference>
<protein>
    <submittedName>
        <fullName evidence="7">GIP protein</fullName>
    </submittedName>
</protein>
<feature type="compositionally biased region" description="Basic and acidic residues" evidence="5">
    <location>
        <begin position="219"/>
        <end position="238"/>
    </location>
</feature>
<keyword evidence="2" id="KW-0548">Nucleotidyltransferase</keyword>
<feature type="region of interest" description="Disordered" evidence="5">
    <location>
        <begin position="642"/>
        <end position="669"/>
    </location>
</feature>
<evidence type="ECO:0000256" key="1">
    <source>
        <dbReference type="ARBA" id="ARBA00022679"/>
    </source>
</evidence>
<feature type="compositionally biased region" description="Polar residues" evidence="5">
    <location>
        <begin position="655"/>
        <end position="669"/>
    </location>
</feature>
<evidence type="ECO:0000256" key="5">
    <source>
        <dbReference type="SAM" id="MobiDB-lite"/>
    </source>
</evidence>
<dbReference type="GO" id="GO:0016779">
    <property type="term" value="F:nucleotidyltransferase activity"/>
    <property type="evidence" value="ECO:0007669"/>
    <property type="project" value="UniProtKB-KW"/>
</dbReference>
<evidence type="ECO:0000313" key="7">
    <source>
        <dbReference type="EMBL" id="CAE7032082.1"/>
    </source>
</evidence>
<feature type="compositionally biased region" description="Low complexity" evidence="5">
    <location>
        <begin position="146"/>
        <end position="166"/>
    </location>
</feature>
<dbReference type="GO" id="GO:0004519">
    <property type="term" value="F:endonuclease activity"/>
    <property type="evidence" value="ECO:0007669"/>
    <property type="project" value="UniProtKB-KW"/>
</dbReference>
<evidence type="ECO:0000259" key="6">
    <source>
        <dbReference type="PROSITE" id="PS50994"/>
    </source>
</evidence>
<accession>A0A812IBF7</accession>
<feature type="region of interest" description="Disordered" evidence="5">
    <location>
        <begin position="133"/>
        <end position="238"/>
    </location>
</feature>
<dbReference type="Gene3D" id="3.30.420.10">
    <property type="entry name" value="Ribonuclease H-like superfamily/Ribonuclease H"/>
    <property type="match status" value="1"/>
</dbReference>
<organism evidence="7 8">
    <name type="scientific">Symbiodinium natans</name>
    <dbReference type="NCBI Taxonomy" id="878477"/>
    <lineage>
        <taxon>Eukaryota</taxon>
        <taxon>Sar</taxon>
        <taxon>Alveolata</taxon>
        <taxon>Dinophyceae</taxon>
        <taxon>Suessiales</taxon>
        <taxon>Symbiodiniaceae</taxon>
        <taxon>Symbiodinium</taxon>
    </lineage>
</organism>
<dbReference type="InterPro" id="IPR050951">
    <property type="entry name" value="Retrovirus_Pol_polyprotein"/>
</dbReference>
<evidence type="ECO:0000256" key="2">
    <source>
        <dbReference type="ARBA" id="ARBA00022695"/>
    </source>
</evidence>
<dbReference type="InterPro" id="IPR036397">
    <property type="entry name" value="RNaseH_sf"/>
</dbReference>
<dbReference type="InterPro" id="IPR021109">
    <property type="entry name" value="Peptidase_aspartic_dom_sf"/>
</dbReference>
<dbReference type="InterPro" id="IPR001584">
    <property type="entry name" value="Integrase_cat-core"/>
</dbReference>
<name>A0A812IBF7_9DINO</name>